<evidence type="ECO:0000256" key="10">
    <source>
        <dbReference type="RuleBase" id="RU365097"/>
    </source>
</evidence>
<dbReference type="InterPro" id="IPR011867">
    <property type="entry name" value="ModB_ABC"/>
</dbReference>
<evidence type="ECO:0000256" key="8">
    <source>
        <dbReference type="ARBA" id="ARBA00023136"/>
    </source>
</evidence>
<dbReference type="STRING" id="869210.Marky_1087"/>
<dbReference type="HOGENOM" id="CLU_016047_14_3_0"/>
<dbReference type="eggNOG" id="COG4149">
    <property type="taxonomic scope" value="Bacteria"/>
</dbReference>
<accession>F2NME1</accession>
<dbReference type="InterPro" id="IPR035906">
    <property type="entry name" value="MetI-like_sf"/>
</dbReference>
<name>F2NME1_MARHT</name>
<feature type="transmembrane region" description="Helical" evidence="9">
    <location>
        <begin position="130"/>
        <end position="149"/>
    </location>
</feature>
<keyword evidence="3 9" id="KW-0813">Transport</keyword>
<feature type="transmembrane region" description="Helical" evidence="9">
    <location>
        <begin position="187"/>
        <end position="205"/>
    </location>
</feature>
<feature type="transmembrane region" description="Helical" evidence="9">
    <location>
        <begin position="78"/>
        <end position="98"/>
    </location>
</feature>
<protein>
    <recommendedName>
        <fullName evidence="10">Molybdenum transport system permease</fullName>
    </recommendedName>
</protein>
<comment type="function">
    <text evidence="10">Part of the binding-protein-dependent transport system for molybdenum; probably responsible for the translocation of the substrate across the membrane.</text>
</comment>
<organism evidence="12 13">
    <name type="scientific">Marinithermus hydrothermalis (strain DSM 14884 / JCM 11576 / T1)</name>
    <dbReference type="NCBI Taxonomy" id="869210"/>
    <lineage>
        <taxon>Bacteria</taxon>
        <taxon>Thermotogati</taxon>
        <taxon>Deinococcota</taxon>
        <taxon>Deinococci</taxon>
        <taxon>Thermales</taxon>
        <taxon>Thermaceae</taxon>
        <taxon>Marinithermus</taxon>
    </lineage>
</organism>
<evidence type="ECO:0000256" key="1">
    <source>
        <dbReference type="ARBA" id="ARBA00004651"/>
    </source>
</evidence>
<keyword evidence="7 9" id="KW-1133">Transmembrane helix</keyword>
<dbReference type="OrthoDB" id="9795403at2"/>
<comment type="similarity">
    <text evidence="2 10">Belongs to the binding-protein-dependent transport system permease family. CysTW subfamily.</text>
</comment>
<evidence type="ECO:0000256" key="7">
    <source>
        <dbReference type="ARBA" id="ARBA00022989"/>
    </source>
</evidence>
<dbReference type="PANTHER" id="PTHR30183:SF8">
    <property type="entry name" value="MOLYBDENUM TRANSPORT SYSTEM PERMEASE"/>
    <property type="match status" value="1"/>
</dbReference>
<dbReference type="KEGG" id="mhd:Marky_1087"/>
<dbReference type="AlphaFoldDB" id="F2NME1"/>
<evidence type="ECO:0000313" key="13">
    <source>
        <dbReference type="Proteomes" id="UP000007030"/>
    </source>
</evidence>
<evidence type="ECO:0000256" key="9">
    <source>
        <dbReference type="RuleBase" id="RU363032"/>
    </source>
</evidence>
<dbReference type="Gene3D" id="1.10.3720.10">
    <property type="entry name" value="MetI-like"/>
    <property type="match status" value="1"/>
</dbReference>
<feature type="transmembrane region" description="Helical" evidence="9">
    <location>
        <begin position="12"/>
        <end position="31"/>
    </location>
</feature>
<dbReference type="Pfam" id="PF00528">
    <property type="entry name" value="BPD_transp_1"/>
    <property type="match status" value="1"/>
</dbReference>
<reference evidence="12 13" key="1">
    <citation type="journal article" date="2012" name="Stand. Genomic Sci.">
        <title>Complete genome sequence of the aerobic, heterotroph Marinithermus hydrothermalis type strain (T1(T)) from a deep-sea hydrothermal vent chimney.</title>
        <authorList>
            <person name="Copeland A."/>
            <person name="Gu W."/>
            <person name="Yasawong M."/>
            <person name="Lapidus A."/>
            <person name="Lucas S."/>
            <person name="Deshpande S."/>
            <person name="Pagani I."/>
            <person name="Tapia R."/>
            <person name="Cheng J.F."/>
            <person name="Goodwin L.A."/>
            <person name="Pitluck S."/>
            <person name="Liolios K."/>
            <person name="Ivanova N."/>
            <person name="Mavromatis K."/>
            <person name="Mikhailova N."/>
            <person name="Pati A."/>
            <person name="Chen A."/>
            <person name="Palaniappan K."/>
            <person name="Land M."/>
            <person name="Pan C."/>
            <person name="Brambilla E.M."/>
            <person name="Rohde M."/>
            <person name="Tindall B.J."/>
            <person name="Sikorski J."/>
            <person name="Goker M."/>
            <person name="Detter J.C."/>
            <person name="Bristow J."/>
            <person name="Eisen J.A."/>
            <person name="Markowitz V."/>
            <person name="Hugenholtz P."/>
            <person name="Kyrpides N.C."/>
            <person name="Klenk H.P."/>
            <person name="Woyke T."/>
        </authorList>
    </citation>
    <scope>NUCLEOTIDE SEQUENCE [LARGE SCALE GENOMIC DNA]</scope>
    <source>
        <strain evidence="13">DSM 14884 / JCM 11576 / T1</strain>
    </source>
</reference>
<dbReference type="Proteomes" id="UP000007030">
    <property type="component" value="Chromosome"/>
</dbReference>
<evidence type="ECO:0000256" key="3">
    <source>
        <dbReference type="ARBA" id="ARBA00022448"/>
    </source>
</evidence>
<evidence type="ECO:0000259" key="11">
    <source>
        <dbReference type="PROSITE" id="PS50928"/>
    </source>
</evidence>
<dbReference type="PROSITE" id="PS50928">
    <property type="entry name" value="ABC_TM1"/>
    <property type="match status" value="1"/>
</dbReference>
<keyword evidence="6 9" id="KW-0812">Transmembrane</keyword>
<evidence type="ECO:0000256" key="4">
    <source>
        <dbReference type="ARBA" id="ARBA00022475"/>
    </source>
</evidence>
<evidence type="ECO:0000313" key="12">
    <source>
        <dbReference type="EMBL" id="AEB11829.1"/>
    </source>
</evidence>
<evidence type="ECO:0000256" key="6">
    <source>
        <dbReference type="ARBA" id="ARBA00022692"/>
    </source>
</evidence>
<proteinExistence type="inferred from homology"/>
<gene>
    <name evidence="12" type="ordered locus">Marky_1087</name>
</gene>
<comment type="subcellular location">
    <subcellularLocation>
        <location evidence="1 9">Cell membrane</location>
        <topology evidence="1 9">Multi-pass membrane protein</topology>
    </subcellularLocation>
</comment>
<dbReference type="GO" id="GO:0005886">
    <property type="term" value="C:plasma membrane"/>
    <property type="evidence" value="ECO:0007669"/>
    <property type="project" value="UniProtKB-SubCell"/>
</dbReference>
<feature type="transmembrane region" description="Helical" evidence="9">
    <location>
        <begin position="43"/>
        <end position="66"/>
    </location>
</feature>
<dbReference type="NCBIfam" id="TIGR02141">
    <property type="entry name" value="modB_ABC"/>
    <property type="match status" value="1"/>
</dbReference>
<dbReference type="EMBL" id="CP002630">
    <property type="protein sequence ID" value="AEB11829.1"/>
    <property type="molecule type" value="Genomic_DNA"/>
</dbReference>
<evidence type="ECO:0000256" key="2">
    <source>
        <dbReference type="ARBA" id="ARBA00007069"/>
    </source>
</evidence>
<dbReference type="InterPro" id="IPR000515">
    <property type="entry name" value="MetI-like"/>
</dbReference>
<keyword evidence="5 10" id="KW-0500">Molybdenum</keyword>
<sequence>MTEALWLSLKLAFSASLVLLVLGTPVAYLLARKSFRGKAALETLLLLPLTLPPTVLGYYLLVLLAPEGPIARWLGLEWAFRFEGMLLGSVIYSLPFVLTTYREAFRSLDADLLQTARTLGASRLRAWREVGLPLVWPGLAAGTVLAFAHTLGEFGVVLMIGGNIPGETRVASIYVYDLVQALDFAEAGRVSLVLLALSFALIYATRLLEARWRSRTPSSAPPA</sequence>
<keyword evidence="4 10" id="KW-1003">Cell membrane</keyword>
<dbReference type="GO" id="GO:0015098">
    <property type="term" value="F:molybdate ion transmembrane transporter activity"/>
    <property type="evidence" value="ECO:0007669"/>
    <property type="project" value="UniProtKB-UniRule"/>
</dbReference>
<dbReference type="PANTHER" id="PTHR30183">
    <property type="entry name" value="MOLYBDENUM TRANSPORT SYSTEM PERMEASE PROTEIN MODB"/>
    <property type="match status" value="1"/>
</dbReference>
<evidence type="ECO:0000256" key="5">
    <source>
        <dbReference type="ARBA" id="ARBA00022505"/>
    </source>
</evidence>
<feature type="domain" description="ABC transmembrane type-1" evidence="11">
    <location>
        <begin position="5"/>
        <end position="203"/>
    </location>
</feature>
<keyword evidence="13" id="KW-1185">Reference proteome</keyword>
<dbReference type="RefSeq" id="WP_013703876.1">
    <property type="nucleotide sequence ID" value="NC_015387.1"/>
</dbReference>
<dbReference type="SUPFAM" id="SSF161098">
    <property type="entry name" value="MetI-like"/>
    <property type="match status" value="1"/>
</dbReference>
<dbReference type="CDD" id="cd06261">
    <property type="entry name" value="TM_PBP2"/>
    <property type="match status" value="1"/>
</dbReference>
<keyword evidence="8 9" id="KW-0472">Membrane</keyword>